<keyword evidence="2" id="KW-1185">Reference proteome</keyword>
<dbReference type="GO" id="GO:0016740">
    <property type="term" value="F:transferase activity"/>
    <property type="evidence" value="ECO:0007669"/>
    <property type="project" value="UniProtKB-KW"/>
</dbReference>
<reference evidence="1 2" key="1">
    <citation type="submission" date="2020-08" db="EMBL/GenBank/DDBJ databases">
        <title>Genomic Encyclopedia of Type Strains, Phase IV (KMG-IV): sequencing the most valuable type-strain genomes for metagenomic binning, comparative biology and taxonomic classification.</title>
        <authorList>
            <person name="Goeker M."/>
        </authorList>
    </citation>
    <scope>NUCLEOTIDE SEQUENCE [LARGE SCALE GENOMIC DNA]</scope>
    <source>
        <strain evidence="1 2">DSM 23562</strain>
    </source>
</reference>
<evidence type="ECO:0000313" key="1">
    <source>
        <dbReference type="EMBL" id="MBB6050514.1"/>
    </source>
</evidence>
<dbReference type="AlphaFoldDB" id="A0A7W9SQT8"/>
<proteinExistence type="predicted"/>
<organism evidence="1 2">
    <name type="scientific">Armatimonas rosea</name>
    <dbReference type="NCBI Taxonomy" id="685828"/>
    <lineage>
        <taxon>Bacteria</taxon>
        <taxon>Bacillati</taxon>
        <taxon>Armatimonadota</taxon>
        <taxon>Armatimonadia</taxon>
        <taxon>Armatimonadales</taxon>
        <taxon>Armatimonadaceae</taxon>
        <taxon>Armatimonas</taxon>
    </lineage>
</organism>
<comment type="caution">
    <text evidence="1">The sequence shown here is derived from an EMBL/GenBank/DDBJ whole genome shotgun (WGS) entry which is preliminary data.</text>
</comment>
<name>A0A7W9SQT8_ARMRO</name>
<sequence>MALTQEQIQEHLQKIRNEEHNWEESRAILLAAGREVVPELMKLVEQERNILSRQFIPNRKPLQRLAELLTEFHDPQSLMILYDCIVPLFNEVKVSFFHQLVPVLQQRAETEDLSALIAFLAKTNSTYVANVLVQIAEQEPRQELREVLPLLKAGFSKPSAPLEFIGLRGRLKAALASESLPLPSKAAMSTDDNLPIPIKEPTE</sequence>
<gene>
    <name evidence="1" type="ORF">HNQ39_002305</name>
</gene>
<evidence type="ECO:0000313" key="2">
    <source>
        <dbReference type="Proteomes" id="UP000520814"/>
    </source>
</evidence>
<protein>
    <submittedName>
        <fullName evidence="1">tRNA nucleotidyltransferase/poly(A) polymerase</fullName>
    </submittedName>
</protein>
<keyword evidence="1" id="KW-0808">Transferase</keyword>
<accession>A0A7W9SQT8</accession>
<dbReference type="RefSeq" id="WP_184195612.1">
    <property type="nucleotide sequence ID" value="NZ_JACHGW010000002.1"/>
</dbReference>
<dbReference type="EMBL" id="JACHGW010000002">
    <property type="protein sequence ID" value="MBB6050514.1"/>
    <property type="molecule type" value="Genomic_DNA"/>
</dbReference>
<dbReference type="Proteomes" id="UP000520814">
    <property type="component" value="Unassembled WGS sequence"/>
</dbReference>